<evidence type="ECO:0000313" key="8">
    <source>
        <dbReference type="EMBL" id="EFJ11493.1"/>
    </source>
</evidence>
<dbReference type="OrthoDB" id="410267at2759"/>
<name>D8SVT3_SELML</name>
<dbReference type="eggNOG" id="ENOG502QQE4">
    <property type="taxonomic scope" value="Eukaryota"/>
</dbReference>
<keyword evidence="9" id="KW-1185">Reference proteome</keyword>
<feature type="domain" description="NFD4 C-terminal" evidence="7">
    <location>
        <begin position="316"/>
        <end position="529"/>
    </location>
</feature>
<dbReference type="PANTHER" id="PTHR21576">
    <property type="entry name" value="UNCHARACTERIZED NODULIN-LIKE PROTEIN"/>
    <property type="match status" value="1"/>
</dbReference>
<evidence type="ECO:0008006" key="10">
    <source>
        <dbReference type="Google" id="ProtNLM"/>
    </source>
</evidence>
<proteinExistence type="predicted"/>
<feature type="transmembrane region" description="Helical" evidence="5">
    <location>
        <begin position="447"/>
        <end position="471"/>
    </location>
</feature>
<dbReference type="InterPro" id="IPR036259">
    <property type="entry name" value="MFS_trans_sf"/>
</dbReference>
<feature type="transmembrane region" description="Helical" evidence="5">
    <location>
        <begin position="389"/>
        <end position="409"/>
    </location>
</feature>
<evidence type="ECO:0000256" key="1">
    <source>
        <dbReference type="ARBA" id="ARBA00004141"/>
    </source>
</evidence>
<feature type="transmembrane region" description="Helical" evidence="5">
    <location>
        <begin position="236"/>
        <end position="257"/>
    </location>
</feature>
<dbReference type="EMBL" id="GL377646">
    <property type="protein sequence ID" value="EFJ11493.1"/>
    <property type="molecule type" value="Genomic_DNA"/>
</dbReference>
<accession>D8SVT3</accession>
<evidence type="ECO:0000313" key="9">
    <source>
        <dbReference type="Proteomes" id="UP000001514"/>
    </source>
</evidence>
<organism evidence="9">
    <name type="scientific">Selaginella moellendorffii</name>
    <name type="common">Spikemoss</name>
    <dbReference type="NCBI Taxonomy" id="88036"/>
    <lineage>
        <taxon>Eukaryota</taxon>
        <taxon>Viridiplantae</taxon>
        <taxon>Streptophyta</taxon>
        <taxon>Embryophyta</taxon>
        <taxon>Tracheophyta</taxon>
        <taxon>Lycopodiopsida</taxon>
        <taxon>Selaginellales</taxon>
        <taxon>Selaginellaceae</taxon>
        <taxon>Selaginella</taxon>
    </lineage>
</organism>
<keyword evidence="3 5" id="KW-1133">Transmembrane helix</keyword>
<feature type="transmembrane region" description="Helical" evidence="5">
    <location>
        <begin position="74"/>
        <end position="94"/>
    </location>
</feature>
<dbReference type="STRING" id="88036.D8SVT3"/>
<keyword evidence="2 5" id="KW-0812">Transmembrane</keyword>
<dbReference type="InterPro" id="IPR056555">
    <property type="entry name" value="NFD4_C"/>
</dbReference>
<dbReference type="Gramene" id="EFJ11493">
    <property type="protein sequence ID" value="EFJ11493"/>
    <property type="gene ID" value="SELMODRAFT_235284"/>
</dbReference>
<feature type="transmembrane region" description="Helical" evidence="5">
    <location>
        <begin position="9"/>
        <end position="31"/>
    </location>
</feature>
<dbReference type="Pfam" id="PF23262">
    <property type="entry name" value="NFD4_C"/>
    <property type="match status" value="1"/>
</dbReference>
<feature type="domain" description="Nodulin-like" evidence="6">
    <location>
        <begin position="8"/>
        <end position="256"/>
    </location>
</feature>
<evidence type="ECO:0000256" key="5">
    <source>
        <dbReference type="SAM" id="Phobius"/>
    </source>
</evidence>
<feature type="transmembrane region" description="Helical" evidence="5">
    <location>
        <begin position="213"/>
        <end position="230"/>
    </location>
</feature>
<feature type="transmembrane region" description="Helical" evidence="5">
    <location>
        <begin position="140"/>
        <end position="159"/>
    </location>
</feature>
<feature type="transmembrane region" description="Helical" evidence="5">
    <location>
        <begin position="500"/>
        <end position="522"/>
    </location>
</feature>
<dbReference type="FunCoup" id="D8SVT3">
    <property type="interactions" value="422"/>
</dbReference>
<dbReference type="PANTHER" id="PTHR21576:SF22">
    <property type="entry name" value="F25A4.25 PROTEIN"/>
    <property type="match status" value="1"/>
</dbReference>
<feature type="transmembrane region" description="Helical" evidence="5">
    <location>
        <begin position="319"/>
        <end position="337"/>
    </location>
</feature>
<feature type="transmembrane region" description="Helical" evidence="5">
    <location>
        <begin position="415"/>
        <end position="435"/>
    </location>
</feature>
<protein>
    <recommendedName>
        <fullName evidence="10">Nodulin-like domain-containing protein</fullName>
    </recommendedName>
</protein>
<dbReference type="CDD" id="cd17354">
    <property type="entry name" value="MFS_Mch1p_like"/>
    <property type="match status" value="1"/>
</dbReference>
<dbReference type="Gene3D" id="1.20.1250.20">
    <property type="entry name" value="MFS general substrate transporter like domains"/>
    <property type="match status" value="1"/>
</dbReference>
<evidence type="ECO:0000259" key="7">
    <source>
        <dbReference type="Pfam" id="PF23262"/>
    </source>
</evidence>
<reference evidence="8 9" key="1">
    <citation type="journal article" date="2011" name="Science">
        <title>The Selaginella genome identifies genetic changes associated with the evolution of vascular plants.</title>
        <authorList>
            <person name="Banks J.A."/>
            <person name="Nishiyama T."/>
            <person name="Hasebe M."/>
            <person name="Bowman J.L."/>
            <person name="Gribskov M."/>
            <person name="dePamphilis C."/>
            <person name="Albert V.A."/>
            <person name="Aono N."/>
            <person name="Aoyama T."/>
            <person name="Ambrose B.A."/>
            <person name="Ashton N.W."/>
            <person name="Axtell M.J."/>
            <person name="Barker E."/>
            <person name="Barker M.S."/>
            <person name="Bennetzen J.L."/>
            <person name="Bonawitz N.D."/>
            <person name="Chapple C."/>
            <person name="Cheng C."/>
            <person name="Correa L.G."/>
            <person name="Dacre M."/>
            <person name="DeBarry J."/>
            <person name="Dreyer I."/>
            <person name="Elias M."/>
            <person name="Engstrom E.M."/>
            <person name="Estelle M."/>
            <person name="Feng L."/>
            <person name="Finet C."/>
            <person name="Floyd S.K."/>
            <person name="Frommer W.B."/>
            <person name="Fujita T."/>
            <person name="Gramzow L."/>
            <person name="Gutensohn M."/>
            <person name="Harholt J."/>
            <person name="Hattori M."/>
            <person name="Heyl A."/>
            <person name="Hirai T."/>
            <person name="Hiwatashi Y."/>
            <person name="Ishikawa M."/>
            <person name="Iwata M."/>
            <person name="Karol K.G."/>
            <person name="Koehler B."/>
            <person name="Kolukisaoglu U."/>
            <person name="Kubo M."/>
            <person name="Kurata T."/>
            <person name="Lalonde S."/>
            <person name="Li K."/>
            <person name="Li Y."/>
            <person name="Litt A."/>
            <person name="Lyons E."/>
            <person name="Manning G."/>
            <person name="Maruyama T."/>
            <person name="Michael T.P."/>
            <person name="Mikami K."/>
            <person name="Miyazaki S."/>
            <person name="Morinaga S."/>
            <person name="Murata T."/>
            <person name="Mueller-Roeber B."/>
            <person name="Nelson D.R."/>
            <person name="Obara M."/>
            <person name="Oguri Y."/>
            <person name="Olmstead R.G."/>
            <person name="Onodera N."/>
            <person name="Petersen B.L."/>
            <person name="Pils B."/>
            <person name="Prigge M."/>
            <person name="Rensing S.A."/>
            <person name="Riano-Pachon D.M."/>
            <person name="Roberts A.W."/>
            <person name="Sato Y."/>
            <person name="Scheller H.V."/>
            <person name="Schulz B."/>
            <person name="Schulz C."/>
            <person name="Shakirov E.V."/>
            <person name="Shibagaki N."/>
            <person name="Shinohara N."/>
            <person name="Shippen D.E."/>
            <person name="Soerensen I."/>
            <person name="Sotooka R."/>
            <person name="Sugimoto N."/>
            <person name="Sugita M."/>
            <person name="Sumikawa N."/>
            <person name="Tanurdzic M."/>
            <person name="Theissen G."/>
            <person name="Ulvskov P."/>
            <person name="Wakazuki S."/>
            <person name="Weng J.K."/>
            <person name="Willats W.W."/>
            <person name="Wipf D."/>
            <person name="Wolf P.G."/>
            <person name="Yang L."/>
            <person name="Zimmer A.D."/>
            <person name="Zhu Q."/>
            <person name="Mitros T."/>
            <person name="Hellsten U."/>
            <person name="Loque D."/>
            <person name="Otillar R."/>
            <person name="Salamov A."/>
            <person name="Schmutz J."/>
            <person name="Shapiro H."/>
            <person name="Lindquist E."/>
            <person name="Lucas S."/>
            <person name="Rokhsar D."/>
            <person name="Grigoriev I.V."/>
        </authorList>
    </citation>
    <scope>NUCLEOTIDE SEQUENCE [LARGE SCALE GENOMIC DNA]</scope>
</reference>
<dbReference type="OMA" id="FYGFTFC"/>
<dbReference type="InParanoid" id="D8SVT3"/>
<evidence type="ECO:0000256" key="4">
    <source>
        <dbReference type="ARBA" id="ARBA00023136"/>
    </source>
</evidence>
<dbReference type="Pfam" id="PF06813">
    <property type="entry name" value="Nodulin-like"/>
    <property type="match status" value="1"/>
</dbReference>
<dbReference type="Proteomes" id="UP000001514">
    <property type="component" value="Unassembled WGS sequence"/>
</dbReference>
<gene>
    <name evidence="8" type="ORF">SELMODRAFT_235284</name>
</gene>
<dbReference type="SUPFAM" id="SSF103473">
    <property type="entry name" value="MFS general substrate transporter"/>
    <property type="match status" value="2"/>
</dbReference>
<feature type="transmembrane region" description="Helical" evidence="5">
    <location>
        <begin position="349"/>
        <end position="368"/>
    </location>
</feature>
<dbReference type="GO" id="GO:0016020">
    <property type="term" value="C:membrane"/>
    <property type="evidence" value="ECO:0000318"/>
    <property type="project" value="GO_Central"/>
</dbReference>
<evidence type="ECO:0000256" key="3">
    <source>
        <dbReference type="ARBA" id="ARBA00022989"/>
    </source>
</evidence>
<keyword evidence="4 5" id="KW-0472">Membrane</keyword>
<dbReference type="AlphaFoldDB" id="D8SVT3"/>
<evidence type="ECO:0000256" key="2">
    <source>
        <dbReference type="ARBA" id="ARBA00022692"/>
    </source>
</evidence>
<dbReference type="KEGG" id="smo:SELMODRAFT_235284"/>
<dbReference type="HOGENOM" id="CLU_021715_1_0_1"/>
<sequence>MVDLLRSRWLMLVAGIWIQITMGSTYVFGLYSESLKRELGFDQSQLDTLGFFKGIGANVGIHTGLLLSLALPPWIILALGAGQCFLGYFMIWLAGTHRIRGVQLWQMCAFMLVAANSQTYSNTAVVVTSVTNFPTSRGTVIGLMKGCLGLSGAILTFFYRSLCGEDGGSQIHYTLFAAVVPTVVCVLLMLLIRPVAPSTITHDPHENTNISRISGIIVALAFGLIPLTLLTPVGRVARILLCVLLLLALASPLLVAFKASRLTKTVDSKEQGQENVAILLGESSSGANFQEKPENEKRGTLVLRSQDFTLSQAFTSLEFWLLVTAMACGMGSGATVIDNVNQLGSSLGYSTHNIAVVVSLVSIWNFLGRFGAGALSDFFLRVRGVPRPVFNSITLGVMAAGHLVLAAAFPGALYVGTLLVGLCYGSQWSLMPATVSEIFGMKEFGTLFNTIAVASPLGAYILSVRVAGYFYDREAQRQQSHSHGSSIHSLPNSCHGPACFRLTFLVLAGVCLLGCVCTSLLVSRTRKYYKEAHKTLYHSKSWQK</sequence>
<evidence type="ECO:0000259" key="6">
    <source>
        <dbReference type="Pfam" id="PF06813"/>
    </source>
</evidence>
<dbReference type="InterPro" id="IPR010658">
    <property type="entry name" value="Nodulin-like"/>
</dbReference>
<feature type="transmembrane region" description="Helical" evidence="5">
    <location>
        <begin position="171"/>
        <end position="192"/>
    </location>
</feature>
<comment type="subcellular location">
    <subcellularLocation>
        <location evidence="1">Membrane</location>
        <topology evidence="1">Multi-pass membrane protein</topology>
    </subcellularLocation>
</comment>